<sequence length="60" mass="6751">MSILCCLQQWSPAIFILGLNIGILLKQQLYHCLMSIPRCLYEGSLAIFILGLNIGILMKQ</sequence>
<name>A0A5N7C096_PETAA</name>
<keyword evidence="1" id="KW-0812">Transmembrane</keyword>
<dbReference type="EMBL" id="ML735296">
    <property type="protein sequence ID" value="KAE8387268.1"/>
    <property type="molecule type" value="Genomic_DNA"/>
</dbReference>
<evidence type="ECO:0000313" key="2">
    <source>
        <dbReference type="EMBL" id="KAE8387268.1"/>
    </source>
</evidence>
<gene>
    <name evidence="2" type="ORF">BDV23DRAFT_161563</name>
</gene>
<keyword evidence="1" id="KW-0472">Membrane</keyword>
<protein>
    <submittedName>
        <fullName evidence="2">Uncharacterized protein</fullName>
    </submittedName>
</protein>
<proteinExistence type="predicted"/>
<dbReference type="Proteomes" id="UP000326877">
    <property type="component" value="Unassembled WGS sequence"/>
</dbReference>
<keyword evidence="1" id="KW-1133">Transmembrane helix</keyword>
<dbReference type="AlphaFoldDB" id="A0A5N7C096"/>
<organism evidence="2">
    <name type="scientific">Petromyces alliaceus</name>
    <name type="common">Aspergillus alliaceus</name>
    <dbReference type="NCBI Taxonomy" id="209559"/>
    <lineage>
        <taxon>Eukaryota</taxon>
        <taxon>Fungi</taxon>
        <taxon>Dikarya</taxon>
        <taxon>Ascomycota</taxon>
        <taxon>Pezizomycotina</taxon>
        <taxon>Eurotiomycetes</taxon>
        <taxon>Eurotiomycetidae</taxon>
        <taxon>Eurotiales</taxon>
        <taxon>Aspergillaceae</taxon>
        <taxon>Aspergillus</taxon>
        <taxon>Aspergillus subgen. Circumdati</taxon>
    </lineage>
</organism>
<reference evidence="2" key="1">
    <citation type="submission" date="2019-04" db="EMBL/GenBank/DDBJ databases">
        <title>Friends and foes A comparative genomics studyof 23 Aspergillus species from section Flavi.</title>
        <authorList>
            <consortium name="DOE Joint Genome Institute"/>
            <person name="Kjaerbolling I."/>
            <person name="Vesth T."/>
            <person name="Frisvad J.C."/>
            <person name="Nybo J.L."/>
            <person name="Theobald S."/>
            <person name="Kildgaard S."/>
            <person name="Isbrandt T."/>
            <person name="Kuo A."/>
            <person name="Sato A."/>
            <person name="Lyhne E.K."/>
            <person name="Kogle M.E."/>
            <person name="Wiebenga A."/>
            <person name="Kun R.S."/>
            <person name="Lubbers R.J."/>
            <person name="Makela M.R."/>
            <person name="Barry K."/>
            <person name="Chovatia M."/>
            <person name="Clum A."/>
            <person name="Daum C."/>
            <person name="Haridas S."/>
            <person name="He G."/>
            <person name="LaButti K."/>
            <person name="Lipzen A."/>
            <person name="Mondo S."/>
            <person name="Riley R."/>
            <person name="Salamov A."/>
            <person name="Simmons B.A."/>
            <person name="Magnuson J.K."/>
            <person name="Henrissat B."/>
            <person name="Mortensen U.H."/>
            <person name="Larsen T.O."/>
            <person name="Devries R.P."/>
            <person name="Grigoriev I.V."/>
            <person name="Machida M."/>
            <person name="Baker S.E."/>
            <person name="Andersen M.R."/>
        </authorList>
    </citation>
    <scope>NUCLEOTIDE SEQUENCE [LARGE SCALE GENOMIC DNA]</scope>
    <source>
        <strain evidence="2">IBT 14317</strain>
    </source>
</reference>
<feature type="transmembrane region" description="Helical" evidence="1">
    <location>
        <begin position="39"/>
        <end position="58"/>
    </location>
</feature>
<accession>A0A5N7C096</accession>
<evidence type="ECO:0000256" key="1">
    <source>
        <dbReference type="SAM" id="Phobius"/>
    </source>
</evidence>